<organism evidence="2 3">
    <name type="scientific">Malus baccata</name>
    <name type="common">Siberian crab apple</name>
    <name type="synonym">Pyrus baccata</name>
    <dbReference type="NCBI Taxonomy" id="106549"/>
    <lineage>
        <taxon>Eukaryota</taxon>
        <taxon>Viridiplantae</taxon>
        <taxon>Streptophyta</taxon>
        <taxon>Embryophyta</taxon>
        <taxon>Tracheophyta</taxon>
        <taxon>Spermatophyta</taxon>
        <taxon>Magnoliopsida</taxon>
        <taxon>eudicotyledons</taxon>
        <taxon>Gunneridae</taxon>
        <taxon>Pentapetalae</taxon>
        <taxon>rosids</taxon>
        <taxon>fabids</taxon>
        <taxon>Rosales</taxon>
        <taxon>Rosaceae</taxon>
        <taxon>Amygdaloideae</taxon>
        <taxon>Maleae</taxon>
        <taxon>Malus</taxon>
    </lineage>
</organism>
<proteinExistence type="predicted"/>
<dbReference type="AlphaFoldDB" id="A0A540NG14"/>
<evidence type="ECO:0000313" key="3">
    <source>
        <dbReference type="Proteomes" id="UP000315295"/>
    </source>
</evidence>
<evidence type="ECO:0000313" key="2">
    <source>
        <dbReference type="EMBL" id="TQE09553.1"/>
    </source>
</evidence>
<evidence type="ECO:0000256" key="1">
    <source>
        <dbReference type="SAM" id="MobiDB-lite"/>
    </source>
</evidence>
<gene>
    <name evidence="2" type="ORF">C1H46_004772</name>
</gene>
<reference evidence="2 3" key="1">
    <citation type="journal article" date="2019" name="G3 (Bethesda)">
        <title>Sequencing of a Wild Apple (Malus baccata) Genome Unravels the Differences Between Cultivated and Wild Apple Species Regarding Disease Resistance and Cold Tolerance.</title>
        <authorList>
            <person name="Chen X."/>
        </authorList>
    </citation>
    <scope>NUCLEOTIDE SEQUENCE [LARGE SCALE GENOMIC DNA]</scope>
    <source>
        <strain evidence="3">cv. Shandingzi</strain>
        <tissue evidence="2">Leaves</tissue>
    </source>
</reference>
<sequence>MAAEALVQERHHNDVLAQPDHGASTASGLSLLRYFSLQTLRLSPQFRSPSLSLYNLAHGFSLSLQIMLTHHLNFLTF</sequence>
<keyword evidence="3" id="KW-1185">Reference proteome</keyword>
<accession>A0A540NG14</accession>
<comment type="caution">
    <text evidence="2">The sequence shown here is derived from an EMBL/GenBank/DDBJ whole genome shotgun (WGS) entry which is preliminary data.</text>
</comment>
<name>A0A540NG14_MALBA</name>
<feature type="region of interest" description="Disordered" evidence="1">
    <location>
        <begin position="1"/>
        <end position="21"/>
    </location>
</feature>
<dbReference type="Proteomes" id="UP000315295">
    <property type="component" value="Unassembled WGS sequence"/>
</dbReference>
<dbReference type="EMBL" id="VIEB01000055">
    <property type="protein sequence ID" value="TQE09553.1"/>
    <property type="molecule type" value="Genomic_DNA"/>
</dbReference>
<protein>
    <submittedName>
        <fullName evidence="2">Uncharacterized protein</fullName>
    </submittedName>
</protein>